<reference evidence="1 2" key="1">
    <citation type="submission" date="2020-04" db="EMBL/GenBank/DDBJ databases">
        <authorList>
            <person name="Hitch T.C.A."/>
            <person name="Wylensek D."/>
            <person name="Clavel T."/>
        </authorList>
    </citation>
    <scope>NUCLEOTIDE SEQUENCE [LARGE SCALE GENOMIC DNA]</scope>
    <source>
        <strain evidence="1 2">WCA3-601-WT-5E</strain>
    </source>
</reference>
<accession>A0A7X9SBZ9</accession>
<dbReference type="Pfam" id="PF25753">
    <property type="entry name" value="SF0329"/>
    <property type="match status" value="1"/>
</dbReference>
<dbReference type="RefSeq" id="WP_087208433.1">
    <property type="nucleotide sequence ID" value="NZ_JABAGL010000012.1"/>
</dbReference>
<comment type="caution">
    <text evidence="1">The sequence shown here is derived from an EMBL/GenBank/DDBJ whole genome shotgun (WGS) entry which is preliminary data.</text>
</comment>
<evidence type="ECO:0000313" key="2">
    <source>
        <dbReference type="Proteomes" id="UP000520291"/>
    </source>
</evidence>
<dbReference type="AlphaFoldDB" id="A0A7X9SBZ9"/>
<dbReference type="Proteomes" id="UP000520291">
    <property type="component" value="Unassembled WGS sequence"/>
</dbReference>
<evidence type="ECO:0000313" key="1">
    <source>
        <dbReference type="EMBL" id="NME86430.1"/>
    </source>
</evidence>
<dbReference type="EMBL" id="JABAGL010000012">
    <property type="protein sequence ID" value="NME86430.1"/>
    <property type="molecule type" value="Genomic_DNA"/>
</dbReference>
<protein>
    <submittedName>
        <fullName evidence="1">Uncharacterized protein</fullName>
    </submittedName>
</protein>
<dbReference type="InterPro" id="IPR057955">
    <property type="entry name" value="SF0329-like"/>
</dbReference>
<organism evidence="1 2">
    <name type="scientific">Bacteroides eggerthii</name>
    <dbReference type="NCBI Taxonomy" id="28111"/>
    <lineage>
        <taxon>Bacteria</taxon>
        <taxon>Pseudomonadati</taxon>
        <taxon>Bacteroidota</taxon>
        <taxon>Bacteroidia</taxon>
        <taxon>Bacteroidales</taxon>
        <taxon>Bacteroidaceae</taxon>
        <taxon>Bacteroides</taxon>
    </lineage>
</organism>
<name>A0A7X9SBZ9_9BACE</name>
<sequence>MKRWSKLQKELYLIIDPEIDFQIHCAVYPMRSDRATSPCPRYWITIGKEIIFDYPKDFVDKDGHVSHHHAHIPQTAEYPYYCDISFISNLIREYIDTPVSDILTRRFEDDYWGLTDIFRASDKRIGKRRLEILRNSIKNQAAQKILELRIIKYQLTSGSTFPERSVSH</sequence>
<proteinExistence type="predicted"/>
<gene>
    <name evidence="1" type="ORF">HF841_10435</name>
</gene>